<dbReference type="AlphaFoldDB" id="A0A812B7K2"/>
<dbReference type="Pfam" id="PF16858">
    <property type="entry name" value="CNDH2_C"/>
    <property type="match status" value="1"/>
</dbReference>
<evidence type="ECO:0000313" key="3">
    <source>
        <dbReference type="Proteomes" id="UP000597762"/>
    </source>
</evidence>
<gene>
    <name evidence="2" type="ORF">SPHA_12886</name>
</gene>
<sequence length="259" mass="29287">MFLFCSSVFSYKQKIPKVLQESCLPEFEKLCWSKLSERQSKQRIEIKAMETILEQQILQGEHNQDESADIVADVNECGDDDNDDDVGPVLNWQDELFNVDLEPQTLDCPSNDEPASTYEQLVQKHIEAFYVGAQKYAQITELSKRIADWEARILPKLQEEETYGPFDIHVYGSKVLNSITKGSKVSLAKIMAGKPPHEVGRLFLSTLMLANAGNVELTCPGVLEEGMDKAEVTLLRTKLHFEELETYVAPSLANKDKEN</sequence>
<organism evidence="2 3">
    <name type="scientific">Acanthosepion pharaonis</name>
    <name type="common">Pharaoh cuttlefish</name>
    <name type="synonym">Sepia pharaonis</name>
    <dbReference type="NCBI Taxonomy" id="158019"/>
    <lineage>
        <taxon>Eukaryota</taxon>
        <taxon>Metazoa</taxon>
        <taxon>Spiralia</taxon>
        <taxon>Lophotrochozoa</taxon>
        <taxon>Mollusca</taxon>
        <taxon>Cephalopoda</taxon>
        <taxon>Coleoidea</taxon>
        <taxon>Decapodiformes</taxon>
        <taxon>Sepiida</taxon>
        <taxon>Sepiina</taxon>
        <taxon>Sepiidae</taxon>
        <taxon>Acanthosepion</taxon>
    </lineage>
</organism>
<dbReference type="OrthoDB" id="10038475at2759"/>
<proteinExistence type="predicted"/>
<dbReference type="GO" id="GO:0005634">
    <property type="term" value="C:nucleus"/>
    <property type="evidence" value="ECO:0007669"/>
    <property type="project" value="TreeGrafter"/>
</dbReference>
<keyword evidence="3" id="KW-1185">Reference proteome</keyword>
<dbReference type="InterPro" id="IPR031737">
    <property type="entry name" value="CNDH2_C"/>
</dbReference>
<dbReference type="GO" id="GO:0010032">
    <property type="term" value="P:meiotic chromosome condensation"/>
    <property type="evidence" value="ECO:0007669"/>
    <property type="project" value="TreeGrafter"/>
</dbReference>
<evidence type="ECO:0000259" key="1">
    <source>
        <dbReference type="Pfam" id="PF16858"/>
    </source>
</evidence>
<feature type="domain" description="Condensin-2 complex subunit H2 C-terminal" evidence="1">
    <location>
        <begin position="117"/>
        <end position="244"/>
    </location>
</feature>
<name>A0A812B7K2_ACAPH</name>
<dbReference type="Proteomes" id="UP000597762">
    <property type="component" value="Unassembled WGS sequence"/>
</dbReference>
<accession>A0A812B7K2</accession>
<comment type="caution">
    <text evidence="2">The sequence shown here is derived from an EMBL/GenBank/DDBJ whole genome shotgun (WGS) entry which is preliminary data.</text>
</comment>
<reference evidence="2" key="1">
    <citation type="submission" date="2021-01" db="EMBL/GenBank/DDBJ databases">
        <authorList>
            <person name="Li R."/>
            <person name="Bekaert M."/>
        </authorList>
    </citation>
    <scope>NUCLEOTIDE SEQUENCE</scope>
    <source>
        <strain evidence="2">Farmed</strain>
    </source>
</reference>
<dbReference type="GO" id="GO:0000796">
    <property type="term" value="C:condensin complex"/>
    <property type="evidence" value="ECO:0007669"/>
    <property type="project" value="TreeGrafter"/>
</dbReference>
<protein>
    <submittedName>
        <fullName evidence="2">NCAPH2</fullName>
    </submittedName>
</protein>
<dbReference type="PANTHER" id="PTHR14324:SF3">
    <property type="entry name" value="CONDENSIN-2 COMPLEX SUBUNIT H2"/>
    <property type="match status" value="1"/>
</dbReference>
<dbReference type="EMBL" id="CAHIKZ030000432">
    <property type="protein sequence ID" value="CAE1174047.1"/>
    <property type="molecule type" value="Genomic_DNA"/>
</dbReference>
<evidence type="ECO:0000313" key="2">
    <source>
        <dbReference type="EMBL" id="CAE1174047.1"/>
    </source>
</evidence>
<dbReference type="GO" id="GO:0051306">
    <property type="term" value="P:mitotic sister chromatid separation"/>
    <property type="evidence" value="ECO:0007669"/>
    <property type="project" value="TreeGrafter"/>
</dbReference>
<dbReference type="InterPro" id="IPR031739">
    <property type="entry name" value="Ncaph2"/>
</dbReference>
<dbReference type="PANTHER" id="PTHR14324">
    <property type="entry name" value="CONDENSIN-2 COMPLEX SUBUNIT H2"/>
    <property type="match status" value="1"/>
</dbReference>
<dbReference type="GO" id="GO:0003682">
    <property type="term" value="F:chromatin binding"/>
    <property type="evidence" value="ECO:0007669"/>
    <property type="project" value="TreeGrafter"/>
</dbReference>